<comment type="catalytic activity">
    <reaction evidence="7">
        <text>a UDP-3-O-[(3R)-3-hydroxyacyl]-alpha-D-glucosamine + a (3R)-hydroxyacyl-[ACP] = a UDP-2-N,3-O-bis[(3R)-3-hydroxyacyl]-alpha-D-glucosamine + holo-[ACP] + H(+)</text>
        <dbReference type="Rhea" id="RHEA:53836"/>
        <dbReference type="Rhea" id="RHEA-COMP:9685"/>
        <dbReference type="Rhea" id="RHEA-COMP:9945"/>
        <dbReference type="ChEBI" id="CHEBI:15378"/>
        <dbReference type="ChEBI" id="CHEBI:64479"/>
        <dbReference type="ChEBI" id="CHEBI:78827"/>
        <dbReference type="ChEBI" id="CHEBI:137740"/>
        <dbReference type="ChEBI" id="CHEBI:137748"/>
        <dbReference type="EC" id="2.3.1.191"/>
    </reaction>
</comment>
<evidence type="ECO:0000256" key="4">
    <source>
        <dbReference type="ARBA" id="ARBA00022737"/>
    </source>
</evidence>
<dbReference type="KEGG" id="ccot:CCAX7_51110"/>
<dbReference type="EC" id="2.3.1.191" evidence="7"/>
<dbReference type="GO" id="GO:0103118">
    <property type="term" value="F:UDP-3-O-[(3R)-3-hydroxyacyl]-glucosamine N-acyltransferase activity"/>
    <property type="evidence" value="ECO:0007669"/>
    <property type="project" value="UniProtKB-EC"/>
</dbReference>
<accession>A0A402CPG1</accession>
<dbReference type="AlphaFoldDB" id="A0A402CPG1"/>
<dbReference type="InterPro" id="IPR011004">
    <property type="entry name" value="Trimer_LpxA-like_sf"/>
</dbReference>
<dbReference type="PANTHER" id="PTHR43378">
    <property type="entry name" value="UDP-3-O-ACYLGLUCOSAMINE N-ACYLTRANSFERASE"/>
    <property type="match status" value="1"/>
</dbReference>
<gene>
    <name evidence="7 8" type="primary">lpxD</name>
    <name evidence="8" type="ORF">CCAX7_51110</name>
</gene>
<name>A0A402CPG1_9BACT</name>
<evidence type="ECO:0000313" key="9">
    <source>
        <dbReference type="Proteomes" id="UP000287394"/>
    </source>
</evidence>
<dbReference type="InterPro" id="IPR020573">
    <property type="entry name" value="UDP_GlcNAc_AcTrfase_non-rep"/>
</dbReference>
<keyword evidence="1 7" id="KW-0444">Lipid biosynthesis</keyword>
<comment type="subunit">
    <text evidence="7">Homotrimer.</text>
</comment>
<keyword evidence="6 7" id="KW-0012">Acyltransferase</keyword>
<comment type="similarity">
    <text evidence="7">Belongs to the transferase hexapeptide repeat family. LpxD subfamily.</text>
</comment>
<evidence type="ECO:0000313" key="8">
    <source>
        <dbReference type="EMBL" id="BDI33060.1"/>
    </source>
</evidence>
<dbReference type="EMBL" id="AP025739">
    <property type="protein sequence ID" value="BDI33060.1"/>
    <property type="molecule type" value="Genomic_DNA"/>
</dbReference>
<evidence type="ECO:0000256" key="2">
    <source>
        <dbReference type="ARBA" id="ARBA00022556"/>
    </source>
</evidence>
<comment type="function">
    <text evidence="7">Catalyzes the N-acylation of UDP-3-O-acylglucosamine using 3-hydroxyacyl-ACP as the acyl donor. Is involved in the biosynthesis of lipid A, a phosphorylated glycolipid that anchors the lipopolysaccharide to the outer membrane of the cell.</text>
</comment>
<protein>
    <recommendedName>
        <fullName evidence="7">UDP-3-O-acylglucosamine N-acyltransferase</fullName>
        <ecNumber evidence="7">2.3.1.191</ecNumber>
    </recommendedName>
</protein>
<dbReference type="GO" id="GO:0016020">
    <property type="term" value="C:membrane"/>
    <property type="evidence" value="ECO:0007669"/>
    <property type="project" value="GOC"/>
</dbReference>
<dbReference type="RefSeq" id="WP_119319270.1">
    <property type="nucleotide sequence ID" value="NZ_AP025739.1"/>
</dbReference>
<keyword evidence="3 7" id="KW-0808">Transferase</keyword>
<keyword evidence="2 7" id="KW-0441">Lipid A biosynthesis</keyword>
<evidence type="ECO:0000256" key="5">
    <source>
        <dbReference type="ARBA" id="ARBA00023098"/>
    </source>
</evidence>
<dbReference type="NCBIfam" id="TIGR01853">
    <property type="entry name" value="lipid_A_lpxD"/>
    <property type="match status" value="1"/>
</dbReference>
<dbReference type="Proteomes" id="UP000287394">
    <property type="component" value="Chromosome"/>
</dbReference>
<keyword evidence="9" id="KW-1185">Reference proteome</keyword>
<evidence type="ECO:0000256" key="6">
    <source>
        <dbReference type="ARBA" id="ARBA00023315"/>
    </source>
</evidence>
<evidence type="ECO:0000256" key="1">
    <source>
        <dbReference type="ARBA" id="ARBA00022516"/>
    </source>
</evidence>
<dbReference type="OrthoDB" id="9784739at2"/>
<dbReference type="GO" id="GO:0016410">
    <property type="term" value="F:N-acyltransferase activity"/>
    <property type="evidence" value="ECO:0007669"/>
    <property type="project" value="InterPro"/>
</dbReference>
<evidence type="ECO:0000256" key="3">
    <source>
        <dbReference type="ARBA" id="ARBA00022679"/>
    </source>
</evidence>
<dbReference type="Pfam" id="PF04613">
    <property type="entry name" value="LpxD"/>
    <property type="match status" value="1"/>
</dbReference>
<dbReference type="InterPro" id="IPR001451">
    <property type="entry name" value="Hexapep"/>
</dbReference>
<sequence>MQTTVGQLAELIQGSVEGDANIPILGISSIEDARDGDITYAENEKLLSSAGRSQASAVIAPASGQSSDKPLIRVKNPRFAFAQVLRIFAPEPKVYKGIHPSAILGENLTQGENISIHSLAHIGDNVKIGANSVIYPFAYIGDDVVIGENCVIYPHVVLHNNTEIGDSVVIHSGSVLGTDGFGYMFIENRHYKIPQIGRVIIENDVEIGANVTIDRARTGSTTIGAGTKIDNQVHIGHNVSVGRNCVIVAQVGVSGSVDIGDGVILAGQVGVKDHVTIGDGTIVCAQAAVISDLPKGSFVSGPYGRAHQSELRAKALQMKLPEIFDHVKDLERRLAELEKGKS</sequence>
<proteinExistence type="inferred from homology"/>
<dbReference type="NCBIfam" id="NF002060">
    <property type="entry name" value="PRK00892.1"/>
    <property type="match status" value="1"/>
</dbReference>
<dbReference type="Pfam" id="PF00132">
    <property type="entry name" value="Hexapep"/>
    <property type="match status" value="2"/>
</dbReference>
<dbReference type="HAMAP" id="MF_00523">
    <property type="entry name" value="LpxD"/>
    <property type="match status" value="1"/>
</dbReference>
<dbReference type="Gene3D" id="3.40.1390.10">
    <property type="entry name" value="MurE/MurF, N-terminal domain"/>
    <property type="match status" value="1"/>
</dbReference>
<evidence type="ECO:0000256" key="7">
    <source>
        <dbReference type="HAMAP-Rule" id="MF_00523"/>
    </source>
</evidence>
<dbReference type="PANTHER" id="PTHR43378:SF2">
    <property type="entry name" value="UDP-3-O-ACYLGLUCOSAMINE N-ACYLTRANSFERASE 1, MITOCHONDRIAL-RELATED"/>
    <property type="match status" value="1"/>
</dbReference>
<organism evidence="8 9">
    <name type="scientific">Capsulimonas corticalis</name>
    <dbReference type="NCBI Taxonomy" id="2219043"/>
    <lineage>
        <taxon>Bacteria</taxon>
        <taxon>Bacillati</taxon>
        <taxon>Armatimonadota</taxon>
        <taxon>Armatimonadia</taxon>
        <taxon>Capsulimonadales</taxon>
        <taxon>Capsulimonadaceae</taxon>
        <taxon>Capsulimonas</taxon>
    </lineage>
</organism>
<dbReference type="SUPFAM" id="SSF51161">
    <property type="entry name" value="Trimeric LpxA-like enzymes"/>
    <property type="match status" value="1"/>
</dbReference>
<keyword evidence="5 7" id="KW-0443">Lipid metabolism</keyword>
<dbReference type="InterPro" id="IPR007691">
    <property type="entry name" value="LpxD"/>
</dbReference>
<dbReference type="Gene3D" id="2.160.10.10">
    <property type="entry name" value="Hexapeptide repeat proteins"/>
    <property type="match status" value="1"/>
</dbReference>
<dbReference type="CDD" id="cd03352">
    <property type="entry name" value="LbH_LpxD"/>
    <property type="match status" value="1"/>
</dbReference>
<dbReference type="GO" id="GO:0009245">
    <property type="term" value="P:lipid A biosynthetic process"/>
    <property type="evidence" value="ECO:0007669"/>
    <property type="project" value="UniProtKB-UniRule"/>
</dbReference>
<comment type="pathway">
    <text evidence="7">Bacterial outer membrane biogenesis; LPS lipid A biosynthesis.</text>
</comment>
<reference evidence="8 9" key="1">
    <citation type="journal article" date="2019" name="Int. J. Syst. Evol. Microbiol.">
        <title>Capsulimonas corticalis gen. nov., sp. nov., an aerobic capsulated bacterium, of a novel bacterial order, Capsulimonadales ord. nov., of the class Armatimonadia of the phylum Armatimonadetes.</title>
        <authorList>
            <person name="Li J."/>
            <person name="Kudo C."/>
            <person name="Tonouchi A."/>
        </authorList>
    </citation>
    <scope>NUCLEOTIDE SEQUENCE [LARGE SCALE GENOMIC DNA]</scope>
    <source>
        <strain evidence="8 9">AX-7</strain>
    </source>
</reference>
<keyword evidence="4 7" id="KW-0677">Repeat</keyword>
<feature type="active site" description="Proton acceptor" evidence="7">
    <location>
        <position position="237"/>
    </location>
</feature>